<proteinExistence type="predicted"/>
<evidence type="ECO:0000313" key="1">
    <source>
        <dbReference type="EMBL" id="JAH75634.1"/>
    </source>
</evidence>
<accession>A0A0E9VBZ8</accession>
<dbReference type="EMBL" id="GBXM01032943">
    <property type="protein sequence ID" value="JAH75634.1"/>
    <property type="molecule type" value="Transcribed_RNA"/>
</dbReference>
<sequence length="37" mass="3938">MLSAGALWGSGMILHREGAGARGRASAQVRDWVKVNK</sequence>
<organism evidence="1">
    <name type="scientific">Anguilla anguilla</name>
    <name type="common">European freshwater eel</name>
    <name type="synonym">Muraena anguilla</name>
    <dbReference type="NCBI Taxonomy" id="7936"/>
    <lineage>
        <taxon>Eukaryota</taxon>
        <taxon>Metazoa</taxon>
        <taxon>Chordata</taxon>
        <taxon>Craniata</taxon>
        <taxon>Vertebrata</taxon>
        <taxon>Euteleostomi</taxon>
        <taxon>Actinopterygii</taxon>
        <taxon>Neopterygii</taxon>
        <taxon>Teleostei</taxon>
        <taxon>Anguilliformes</taxon>
        <taxon>Anguillidae</taxon>
        <taxon>Anguilla</taxon>
    </lineage>
</organism>
<reference evidence="1" key="1">
    <citation type="submission" date="2014-11" db="EMBL/GenBank/DDBJ databases">
        <authorList>
            <person name="Amaro Gonzalez C."/>
        </authorList>
    </citation>
    <scope>NUCLEOTIDE SEQUENCE</scope>
</reference>
<protein>
    <submittedName>
        <fullName evidence="1">Uncharacterized protein</fullName>
    </submittedName>
</protein>
<name>A0A0E9VBZ8_ANGAN</name>
<dbReference type="AlphaFoldDB" id="A0A0E9VBZ8"/>
<reference evidence="1" key="2">
    <citation type="journal article" date="2015" name="Fish Shellfish Immunol.">
        <title>Early steps in the European eel (Anguilla anguilla)-Vibrio vulnificus interaction in the gills: Role of the RtxA13 toxin.</title>
        <authorList>
            <person name="Callol A."/>
            <person name="Pajuelo D."/>
            <person name="Ebbesson L."/>
            <person name="Teles M."/>
            <person name="MacKenzie S."/>
            <person name="Amaro C."/>
        </authorList>
    </citation>
    <scope>NUCLEOTIDE SEQUENCE</scope>
</reference>